<feature type="compositionally biased region" description="Polar residues" evidence="15">
    <location>
        <begin position="509"/>
        <end position="520"/>
    </location>
</feature>
<evidence type="ECO:0000256" key="16">
    <source>
        <dbReference type="SAM" id="SignalP"/>
    </source>
</evidence>
<feature type="domain" description="SAM" evidence="17">
    <location>
        <begin position="144"/>
        <end position="201"/>
    </location>
</feature>
<evidence type="ECO:0000256" key="12">
    <source>
        <dbReference type="ARBA" id="ARBA00023180"/>
    </source>
</evidence>
<proteinExistence type="predicted"/>
<dbReference type="GO" id="GO:0006874">
    <property type="term" value="P:intracellular calcium ion homeostasis"/>
    <property type="evidence" value="ECO:0007669"/>
    <property type="project" value="TreeGrafter"/>
</dbReference>
<evidence type="ECO:0000256" key="15">
    <source>
        <dbReference type="SAM" id="MobiDB-lite"/>
    </source>
</evidence>
<dbReference type="InterPro" id="IPR011992">
    <property type="entry name" value="EF-hand-dom_pair"/>
</dbReference>
<keyword evidence="1" id="KW-0813">Transport</keyword>
<evidence type="ECO:0000313" key="19">
    <source>
        <dbReference type="EMBL" id="CAG9854136.1"/>
    </source>
</evidence>
<keyword evidence="6 16" id="KW-0732">Signal</keyword>
<dbReference type="GO" id="GO:0005509">
    <property type="term" value="F:calcium ion binding"/>
    <property type="evidence" value="ECO:0007669"/>
    <property type="project" value="InterPro"/>
</dbReference>
<dbReference type="PANTHER" id="PTHR15136">
    <property type="entry name" value="STROMAL INTERACTION MOLECULE HOMOLOG"/>
    <property type="match status" value="1"/>
</dbReference>
<evidence type="ECO:0000256" key="8">
    <source>
        <dbReference type="ARBA" id="ARBA00022989"/>
    </source>
</evidence>
<evidence type="ECO:0000256" key="4">
    <source>
        <dbReference type="ARBA" id="ARBA00022692"/>
    </source>
</evidence>
<dbReference type="Gene3D" id="1.10.150.50">
    <property type="entry name" value="Transcription Factor, Ets-1"/>
    <property type="match status" value="1"/>
</dbReference>
<evidence type="ECO:0000256" key="10">
    <source>
        <dbReference type="ARBA" id="ARBA00023065"/>
    </source>
</evidence>
<evidence type="ECO:0000256" key="3">
    <source>
        <dbReference type="ARBA" id="ARBA00022568"/>
    </source>
</evidence>
<dbReference type="GO" id="GO:0005783">
    <property type="term" value="C:endoplasmic reticulum"/>
    <property type="evidence" value="ECO:0007669"/>
    <property type="project" value="TreeGrafter"/>
</dbReference>
<dbReference type="Pfam" id="PF16533">
    <property type="entry name" value="SOAR"/>
    <property type="match status" value="1"/>
</dbReference>
<keyword evidence="11" id="KW-0472">Membrane</keyword>
<dbReference type="SUPFAM" id="SSF47473">
    <property type="entry name" value="EF-hand"/>
    <property type="match status" value="1"/>
</dbReference>
<keyword evidence="5" id="KW-0479">Metal-binding</keyword>
<dbReference type="FunFam" id="1.10.287.3550:FF:000002">
    <property type="entry name" value="Stromal interaction molecule homolog"/>
    <property type="match status" value="1"/>
</dbReference>
<keyword evidence="9 14" id="KW-0175">Coiled coil</keyword>
<feature type="coiled-coil region" evidence="14">
    <location>
        <begin position="243"/>
        <end position="334"/>
    </location>
</feature>
<dbReference type="GO" id="GO:0005886">
    <property type="term" value="C:plasma membrane"/>
    <property type="evidence" value="ECO:0007669"/>
    <property type="project" value="TreeGrafter"/>
</dbReference>
<dbReference type="InterPro" id="IPR057835">
    <property type="entry name" value="EF-hand_STIM1/2"/>
</dbReference>
<dbReference type="Pfam" id="PF25578">
    <property type="entry name" value="EF-hand_STIM1"/>
    <property type="match status" value="1"/>
</dbReference>
<keyword evidence="4" id="KW-0812">Transmembrane</keyword>
<keyword evidence="7" id="KW-0106">Calcium</keyword>
<keyword evidence="8" id="KW-1133">Transmembrane helix</keyword>
<dbReference type="Gene3D" id="1.20.5.340">
    <property type="match status" value="1"/>
</dbReference>
<feature type="coiled-coil region" evidence="14">
    <location>
        <begin position="358"/>
        <end position="392"/>
    </location>
</feature>
<accession>A0A9N9XIZ5</accession>
<feature type="region of interest" description="Disordered" evidence="15">
    <location>
        <begin position="485"/>
        <end position="520"/>
    </location>
</feature>
<feature type="domain" description="EF-hand" evidence="18">
    <location>
        <begin position="73"/>
        <end position="108"/>
    </location>
</feature>
<protein>
    <recommendedName>
        <fullName evidence="21">Stromal interaction molecule homolog</fullName>
    </recommendedName>
</protein>
<dbReference type="EMBL" id="OU900094">
    <property type="protein sequence ID" value="CAG9854136.1"/>
    <property type="molecule type" value="Genomic_DNA"/>
</dbReference>
<keyword evidence="20" id="KW-1185">Reference proteome</keyword>
<name>A0A9N9XIZ5_PHYSR</name>
<dbReference type="InterPro" id="IPR037608">
    <property type="entry name" value="STIM1/2"/>
</dbReference>
<sequence>MNARGLILWLVFNVYFKYVSSDEQSSFESSAEGARFTKEHYKNPKSSSIFEGNFDTCSEEDFACLAMAQKDRLGLEAIKQLHKQLDDDKDGTIDLSESDDFLKEELKYNSGAEKRQKNFHRNDDYHISVKELWEAWLKSEVHNWTVEQTTDWLSNSVELPQYVPKFIEHRVTGANLPRLAVNNAPYLAVLGIKDPIHKQKITLKAMDVVLFGPPKDTHHWKDLTLIFLIVVGGLGSWYAYRQNKKFRNHLNRMSRDMDGLQNAEKALENLQKELERARQAQETVITEKQDLERKLQDSKSELNTLPSSYSDLEVTQLKAEIEMLRTELQLAEGELKDRCWAPPVALQQWLQLTHEIENKGYLKKKISAEKQLQQAREACEKLRKKRSSLVGAFVSTHGKSIDEVDRSIVEARTSLHEVTQELQERVHRWKQIEMLCGFNIMNNNGFNYLENSLYRNSNGRGGGLRGPASSTDNLDDDTGSVYSAYPGYHIRDGDSSSSETSKQEEESYGTESKVGSRNNVNFTVGDDIFDETLCSPTLSRSAAGKFTAQQPKSISHNQLNLLNSASKAAAMTRSVSTDMASPAVEAKSKSLSETNLKSDKQTATIKEQPSTSTEDDICSTSSSVLDEDVKKKKRKMNFFSKKSKVFDPNYRNKGQVFS</sequence>
<dbReference type="InterPro" id="IPR032393">
    <property type="entry name" value="SOAR_STIM1/2"/>
</dbReference>
<dbReference type="SUPFAM" id="SSF47769">
    <property type="entry name" value="SAM/Pointed domain"/>
    <property type="match status" value="1"/>
</dbReference>
<evidence type="ECO:0000259" key="17">
    <source>
        <dbReference type="PROSITE" id="PS50105"/>
    </source>
</evidence>
<dbReference type="GO" id="GO:0005246">
    <property type="term" value="F:calcium channel regulator activity"/>
    <property type="evidence" value="ECO:0007669"/>
    <property type="project" value="InterPro"/>
</dbReference>
<evidence type="ECO:0000313" key="20">
    <source>
        <dbReference type="Proteomes" id="UP001153712"/>
    </source>
</evidence>
<dbReference type="FunFam" id="1.10.238.180:FF:000001">
    <property type="entry name" value="Stromal interaction molecule 1"/>
    <property type="match status" value="1"/>
</dbReference>
<dbReference type="GO" id="GO:0051049">
    <property type="term" value="P:regulation of transport"/>
    <property type="evidence" value="ECO:0007669"/>
    <property type="project" value="UniProtKB-ARBA"/>
</dbReference>
<keyword evidence="12" id="KW-0325">Glycoprotein</keyword>
<keyword evidence="10" id="KW-0406">Ion transport</keyword>
<keyword evidence="3" id="KW-0109">Calcium transport</keyword>
<dbReference type="Gene3D" id="1.10.287.3550">
    <property type="match status" value="1"/>
</dbReference>
<feature type="signal peptide" evidence="16">
    <location>
        <begin position="1"/>
        <end position="21"/>
    </location>
</feature>
<evidence type="ECO:0000256" key="6">
    <source>
        <dbReference type="ARBA" id="ARBA00022729"/>
    </source>
</evidence>
<dbReference type="SMART" id="SM00454">
    <property type="entry name" value="SAM"/>
    <property type="match status" value="1"/>
</dbReference>
<evidence type="ECO:0000256" key="5">
    <source>
        <dbReference type="ARBA" id="ARBA00022723"/>
    </source>
</evidence>
<reference evidence="19" key="1">
    <citation type="submission" date="2022-01" db="EMBL/GenBank/DDBJ databases">
        <authorList>
            <person name="King R."/>
        </authorList>
    </citation>
    <scope>NUCLEOTIDE SEQUENCE</scope>
</reference>
<evidence type="ECO:0000256" key="14">
    <source>
        <dbReference type="SAM" id="Coils"/>
    </source>
</evidence>
<feature type="chain" id="PRO_5040310449" description="Stromal interaction molecule homolog" evidence="16">
    <location>
        <begin position="22"/>
        <end position="658"/>
    </location>
</feature>
<evidence type="ECO:0000256" key="1">
    <source>
        <dbReference type="ARBA" id="ARBA00022448"/>
    </source>
</evidence>
<dbReference type="InterPro" id="IPR001660">
    <property type="entry name" value="SAM"/>
</dbReference>
<dbReference type="Pfam" id="PF07647">
    <property type="entry name" value="SAM_2"/>
    <property type="match status" value="1"/>
</dbReference>
<evidence type="ECO:0000256" key="9">
    <source>
        <dbReference type="ARBA" id="ARBA00023054"/>
    </source>
</evidence>
<evidence type="ECO:0000256" key="13">
    <source>
        <dbReference type="ARBA" id="ARBA00046288"/>
    </source>
</evidence>
<gene>
    <name evidence="19" type="ORF">PHYEVI_LOCUS601</name>
</gene>
<feature type="region of interest" description="Disordered" evidence="15">
    <location>
        <begin position="584"/>
        <end position="626"/>
    </location>
</feature>
<dbReference type="Proteomes" id="UP001153712">
    <property type="component" value="Chromosome 1"/>
</dbReference>
<organism evidence="19 20">
    <name type="scientific">Phyllotreta striolata</name>
    <name type="common">Striped flea beetle</name>
    <name type="synonym">Crioceris striolata</name>
    <dbReference type="NCBI Taxonomy" id="444603"/>
    <lineage>
        <taxon>Eukaryota</taxon>
        <taxon>Metazoa</taxon>
        <taxon>Ecdysozoa</taxon>
        <taxon>Arthropoda</taxon>
        <taxon>Hexapoda</taxon>
        <taxon>Insecta</taxon>
        <taxon>Pterygota</taxon>
        <taxon>Neoptera</taxon>
        <taxon>Endopterygota</taxon>
        <taxon>Coleoptera</taxon>
        <taxon>Polyphaga</taxon>
        <taxon>Cucujiformia</taxon>
        <taxon>Chrysomeloidea</taxon>
        <taxon>Chrysomelidae</taxon>
        <taxon>Galerucinae</taxon>
        <taxon>Alticini</taxon>
        <taxon>Phyllotreta</taxon>
    </lineage>
</organism>
<evidence type="ECO:0000256" key="2">
    <source>
        <dbReference type="ARBA" id="ARBA00022553"/>
    </source>
</evidence>
<evidence type="ECO:0000259" key="18">
    <source>
        <dbReference type="PROSITE" id="PS50222"/>
    </source>
</evidence>
<comment type="subcellular location">
    <subcellularLocation>
        <location evidence="13">Endomembrane system</location>
        <topology evidence="13">Single-pass type I membrane protein</topology>
    </subcellularLocation>
</comment>
<dbReference type="FunFam" id="1.10.150.50:FF:000009">
    <property type="entry name" value="Stromal interaction molecule 1"/>
    <property type="match status" value="1"/>
</dbReference>
<dbReference type="InterPro" id="IPR013761">
    <property type="entry name" value="SAM/pointed_sf"/>
</dbReference>
<feature type="compositionally biased region" description="Polar residues" evidence="15">
    <location>
        <begin position="601"/>
        <end position="624"/>
    </location>
</feature>
<dbReference type="AlphaFoldDB" id="A0A9N9XIZ5"/>
<dbReference type="CDD" id="cd11722">
    <property type="entry name" value="SOAR"/>
    <property type="match status" value="1"/>
</dbReference>
<dbReference type="GO" id="GO:0002115">
    <property type="term" value="P:store-operated calcium entry"/>
    <property type="evidence" value="ECO:0007669"/>
    <property type="project" value="TreeGrafter"/>
</dbReference>
<dbReference type="InterPro" id="IPR002048">
    <property type="entry name" value="EF_hand_dom"/>
</dbReference>
<dbReference type="FunFam" id="1.20.5.340:FF:000033">
    <property type="entry name" value="Stromal interaction molecule"/>
    <property type="match status" value="1"/>
</dbReference>
<feature type="compositionally biased region" description="Basic and acidic residues" evidence="15">
    <location>
        <begin position="586"/>
        <end position="600"/>
    </location>
</feature>
<dbReference type="CDD" id="cd09504">
    <property type="entry name" value="SAM_STIM-1_2-like"/>
    <property type="match status" value="1"/>
</dbReference>
<dbReference type="PROSITE" id="PS50222">
    <property type="entry name" value="EF_HAND_2"/>
    <property type="match status" value="1"/>
</dbReference>
<keyword evidence="2" id="KW-0597">Phosphoprotein</keyword>
<dbReference type="PROSITE" id="PS50105">
    <property type="entry name" value="SAM_DOMAIN"/>
    <property type="match status" value="1"/>
</dbReference>
<dbReference type="OrthoDB" id="9986177at2759"/>
<evidence type="ECO:0000256" key="11">
    <source>
        <dbReference type="ARBA" id="ARBA00023136"/>
    </source>
</evidence>
<evidence type="ECO:0000256" key="7">
    <source>
        <dbReference type="ARBA" id="ARBA00022837"/>
    </source>
</evidence>
<evidence type="ECO:0008006" key="21">
    <source>
        <dbReference type="Google" id="ProtNLM"/>
    </source>
</evidence>
<dbReference type="Gene3D" id="1.10.238.180">
    <property type="match status" value="1"/>
</dbReference>
<dbReference type="PANTHER" id="PTHR15136:SF5">
    <property type="entry name" value="STROMAL INTERACTION MOLECULE HOMOLOG"/>
    <property type="match status" value="1"/>
</dbReference>